<reference evidence="1" key="1">
    <citation type="submission" date="2021-11" db="EMBL/GenBank/DDBJ databases">
        <authorList>
            <person name="Schell T."/>
        </authorList>
    </citation>
    <scope>NUCLEOTIDE SEQUENCE</scope>
    <source>
        <strain evidence="1">M5</strain>
    </source>
</reference>
<name>A0A8J2RWF4_9CRUS</name>
<organism evidence="1 2">
    <name type="scientific">Daphnia galeata</name>
    <dbReference type="NCBI Taxonomy" id="27404"/>
    <lineage>
        <taxon>Eukaryota</taxon>
        <taxon>Metazoa</taxon>
        <taxon>Ecdysozoa</taxon>
        <taxon>Arthropoda</taxon>
        <taxon>Crustacea</taxon>
        <taxon>Branchiopoda</taxon>
        <taxon>Diplostraca</taxon>
        <taxon>Cladocera</taxon>
        <taxon>Anomopoda</taxon>
        <taxon>Daphniidae</taxon>
        <taxon>Daphnia</taxon>
    </lineage>
</organism>
<evidence type="ECO:0000313" key="2">
    <source>
        <dbReference type="Proteomes" id="UP000789390"/>
    </source>
</evidence>
<dbReference type="AlphaFoldDB" id="A0A8J2RWF4"/>
<comment type="caution">
    <text evidence="1">The sequence shown here is derived from an EMBL/GenBank/DDBJ whole genome shotgun (WGS) entry which is preliminary data.</text>
</comment>
<keyword evidence="2" id="KW-1185">Reference proteome</keyword>
<dbReference type="Proteomes" id="UP000789390">
    <property type="component" value="Unassembled WGS sequence"/>
</dbReference>
<evidence type="ECO:0000313" key="1">
    <source>
        <dbReference type="EMBL" id="CAH0109741.1"/>
    </source>
</evidence>
<sequence>MLSAGFSPSKTLNGPKRQKTEYFSDQKWITEQELEKTMAAMFFYAVVGRGKIPSYTYSASIDGFSNLSREAQVMAERNILHLPEPKSKERFTITQSKYILRYYQKIKSWTSLFHSPQRLGCVLTLLQSSFIPNL</sequence>
<accession>A0A8J2RWF4</accession>
<protein>
    <submittedName>
        <fullName evidence="1">Uncharacterized protein</fullName>
    </submittedName>
</protein>
<dbReference type="EMBL" id="CAKKLH010000294">
    <property type="protein sequence ID" value="CAH0109741.1"/>
    <property type="molecule type" value="Genomic_DNA"/>
</dbReference>
<proteinExistence type="predicted"/>
<gene>
    <name evidence="1" type="ORF">DGAL_LOCUS13226</name>
</gene>